<dbReference type="Proteomes" id="UP001161247">
    <property type="component" value="Chromosome 1"/>
</dbReference>
<feature type="region of interest" description="Disordered" evidence="1">
    <location>
        <begin position="159"/>
        <end position="182"/>
    </location>
</feature>
<gene>
    <name evidence="3" type="ORF">OLC1_LOCUS1545</name>
</gene>
<reference evidence="3" key="1">
    <citation type="submission" date="2023-03" db="EMBL/GenBank/DDBJ databases">
        <authorList>
            <person name="Julca I."/>
        </authorList>
    </citation>
    <scope>NUCLEOTIDE SEQUENCE</scope>
</reference>
<feature type="compositionally biased region" description="Basic and acidic residues" evidence="1">
    <location>
        <begin position="258"/>
        <end position="275"/>
    </location>
</feature>
<accession>A0AAV1C387</accession>
<feature type="region of interest" description="Disordered" evidence="1">
    <location>
        <begin position="521"/>
        <end position="543"/>
    </location>
</feature>
<dbReference type="AlphaFoldDB" id="A0AAV1C387"/>
<evidence type="ECO:0000313" key="3">
    <source>
        <dbReference type="EMBL" id="CAI9089139.1"/>
    </source>
</evidence>
<feature type="region of interest" description="Disordered" evidence="1">
    <location>
        <begin position="255"/>
        <end position="314"/>
    </location>
</feature>
<dbReference type="PANTHER" id="PTHR33223">
    <property type="entry name" value="CCHC-TYPE DOMAIN-CONTAINING PROTEIN"/>
    <property type="match status" value="1"/>
</dbReference>
<keyword evidence="4" id="KW-1185">Reference proteome</keyword>
<evidence type="ECO:0000256" key="1">
    <source>
        <dbReference type="SAM" id="MobiDB-lite"/>
    </source>
</evidence>
<protein>
    <submittedName>
        <fullName evidence="3">OLC1v1023649C1</fullName>
    </submittedName>
</protein>
<dbReference type="Pfam" id="PF03732">
    <property type="entry name" value="Retrotrans_gag"/>
    <property type="match status" value="1"/>
</dbReference>
<evidence type="ECO:0000313" key="4">
    <source>
        <dbReference type="Proteomes" id="UP001161247"/>
    </source>
</evidence>
<sequence>MIGVARTTVTMVRVKEDAGEDTPLAEFQRRQEKRKTGKSHGGEPGKEQTKERLVLSASQPEPKKKSNTNLPPEKEDIPPPQYTPTAAKHLEDQKLAKIEAELKKLGNDSDQKQRMRRYVLEETRRRCLLGQPDPTEQELEDLVDEKEARRTLALLEKKRDKRKVQEQENYQETKGYESPREERLHATRDTIFWVAFRERYPAFDTTLEKFDAIYQQKGVEENPNPSSVEILEGEQGNSPRKTKAHNRLEFNWNRKSPRKGEYRHGYEPRRGRNNIEGDYDQGYHHCPRYSPPRQQQYHGHRENPPYYQEDQQGTRDQNILIREEISKIIGIGLDRSPFIPSIRDEPKPRDFDFPKEFKAYSGDTDVSQWLQGYVQVMRIRNATMNFMAKALPSYLSGSAQRWFGQLPEGSVTSFEDLSVKLATRFFQSKRISRVSIDLFSIRQGQHESLTDFHRRFIQKTLQVDNIDDRDVRNRFIQGINPFEKSSMLRVKLSTKPPRNAHEMWAIVENHIQREHTLKRSQESFASVGPKEKPKIPQEGRPALPKMDRQLKPLTKLRREILQIHRDELPTPKPLAPNPNRSTEQYCEYHKDHGHDTEDCRELKREIENGVKSGKFQQYVQGTAS</sequence>
<dbReference type="EMBL" id="OX459118">
    <property type="protein sequence ID" value="CAI9089139.1"/>
    <property type="molecule type" value="Genomic_DNA"/>
</dbReference>
<feature type="region of interest" description="Disordered" evidence="1">
    <location>
        <begin position="1"/>
        <end position="92"/>
    </location>
</feature>
<name>A0AAV1C387_OLDCO</name>
<dbReference type="InterPro" id="IPR005162">
    <property type="entry name" value="Retrotrans_gag_dom"/>
</dbReference>
<feature type="domain" description="Retrotransposon gag" evidence="2">
    <location>
        <begin position="391"/>
        <end position="481"/>
    </location>
</feature>
<feature type="compositionally biased region" description="Basic and acidic residues" evidence="1">
    <location>
        <begin position="40"/>
        <end position="53"/>
    </location>
</feature>
<organism evidence="3 4">
    <name type="scientific">Oldenlandia corymbosa var. corymbosa</name>
    <dbReference type="NCBI Taxonomy" id="529605"/>
    <lineage>
        <taxon>Eukaryota</taxon>
        <taxon>Viridiplantae</taxon>
        <taxon>Streptophyta</taxon>
        <taxon>Embryophyta</taxon>
        <taxon>Tracheophyta</taxon>
        <taxon>Spermatophyta</taxon>
        <taxon>Magnoliopsida</taxon>
        <taxon>eudicotyledons</taxon>
        <taxon>Gunneridae</taxon>
        <taxon>Pentapetalae</taxon>
        <taxon>asterids</taxon>
        <taxon>lamiids</taxon>
        <taxon>Gentianales</taxon>
        <taxon>Rubiaceae</taxon>
        <taxon>Rubioideae</taxon>
        <taxon>Spermacoceae</taxon>
        <taxon>Hedyotis-Oldenlandia complex</taxon>
        <taxon>Oldenlandia</taxon>
    </lineage>
</organism>
<feature type="region of interest" description="Disordered" evidence="1">
    <location>
        <begin position="219"/>
        <end position="243"/>
    </location>
</feature>
<proteinExistence type="predicted"/>
<dbReference type="PANTHER" id="PTHR33223:SF10">
    <property type="entry name" value="AMINOTRANSFERASE-LIKE PLANT MOBILE DOMAIN-CONTAINING PROTEIN"/>
    <property type="match status" value="1"/>
</dbReference>
<evidence type="ECO:0000259" key="2">
    <source>
        <dbReference type="Pfam" id="PF03732"/>
    </source>
</evidence>